<name>A0AAN3VXA5_9FUSO</name>
<feature type="domain" description="Antirepressor protein C-terminal" evidence="1">
    <location>
        <begin position="139"/>
        <end position="242"/>
    </location>
</feature>
<dbReference type="RefSeq" id="WP_005960452.1">
    <property type="nucleotide sequence ID" value="NZ_ALKK01000011.1"/>
</dbReference>
<dbReference type="GeneID" id="75075257"/>
<reference evidence="2 3" key="1">
    <citation type="submission" date="2012-07" db="EMBL/GenBank/DDBJ databases">
        <authorList>
            <person name="Durkin A.S."/>
            <person name="McCorrison J."/>
            <person name="Torralba M."/>
            <person name="Gillis M."/>
            <person name="Methe B."/>
            <person name="Sutton G."/>
            <person name="Nelson K.E."/>
        </authorList>
    </citation>
    <scope>NUCLEOTIDE SEQUENCE [LARGE SCALE GENOMIC DNA]</scope>
    <source>
        <strain evidence="2 3">Fnf 1007</strain>
    </source>
</reference>
<gene>
    <name evidence="2" type="ORF">HMPREF1127_1052</name>
</gene>
<dbReference type="AlphaFoldDB" id="A0AAN3VXA5"/>
<evidence type="ECO:0000259" key="1">
    <source>
        <dbReference type="Pfam" id="PF03374"/>
    </source>
</evidence>
<proteinExistence type="predicted"/>
<protein>
    <submittedName>
        <fullName evidence="2">Phage antirepressor protein KilAC domain protein</fullName>
    </submittedName>
</protein>
<dbReference type="EMBL" id="ALKK01000011">
    <property type="protein sequence ID" value="EJU18840.1"/>
    <property type="molecule type" value="Genomic_DNA"/>
</dbReference>
<evidence type="ECO:0000313" key="3">
    <source>
        <dbReference type="Proteomes" id="UP000003120"/>
    </source>
</evidence>
<evidence type="ECO:0000313" key="2">
    <source>
        <dbReference type="EMBL" id="EJU18840.1"/>
    </source>
</evidence>
<dbReference type="Proteomes" id="UP000003120">
    <property type="component" value="Unassembled WGS sequence"/>
</dbReference>
<organism evidence="2 3">
    <name type="scientific">Fusobacterium necrophorum subsp. funduliforme Fnf 1007</name>
    <dbReference type="NCBI Taxonomy" id="1161424"/>
    <lineage>
        <taxon>Bacteria</taxon>
        <taxon>Fusobacteriati</taxon>
        <taxon>Fusobacteriota</taxon>
        <taxon>Fusobacteriia</taxon>
        <taxon>Fusobacteriales</taxon>
        <taxon>Fusobacteriaceae</taxon>
        <taxon>Fusobacterium</taxon>
    </lineage>
</organism>
<comment type="caution">
    <text evidence="2">The sequence shown here is derived from an EMBL/GenBank/DDBJ whole genome shotgun (WGS) entry which is preliminary data.</text>
</comment>
<dbReference type="Pfam" id="PF03374">
    <property type="entry name" value="ANT"/>
    <property type="match status" value="1"/>
</dbReference>
<accession>A0AAN3VXA5</accession>
<dbReference type="GO" id="GO:0003677">
    <property type="term" value="F:DNA binding"/>
    <property type="evidence" value="ECO:0007669"/>
    <property type="project" value="InterPro"/>
</dbReference>
<sequence>MNNLQNKNTFTSLELTELINQFRREEGDRKELQHYDLLKVIKLEFEEEIADGKISAGSYKDKQNQERPMFILDLQQSRQVLVRESKFVRKAVIKYIDELENKLRGQFQVPTSFAEALRLAAEQQEKIEKLALDNKVKDQQISELQPKASYYDLILQCKDLLSMTVIAKDYGKSAEWMNKKLHQLGVQFKQSGIWFLYQKYAENGYTQTKTQNYSKSDGTQGARPHMYWTQKGRLFLYDLLKNNGVYPMIESEEMRTNIALVGGTENEDRGI</sequence>
<dbReference type="InterPro" id="IPR005039">
    <property type="entry name" value="Ant_C"/>
</dbReference>